<gene>
    <name evidence="3" type="primary">Aste57867_6917</name>
    <name evidence="2" type="ORF">As57867_006895</name>
    <name evidence="3" type="ORF">ASTE57867_6917</name>
</gene>
<organism evidence="3 4">
    <name type="scientific">Aphanomyces stellatus</name>
    <dbReference type="NCBI Taxonomy" id="120398"/>
    <lineage>
        <taxon>Eukaryota</taxon>
        <taxon>Sar</taxon>
        <taxon>Stramenopiles</taxon>
        <taxon>Oomycota</taxon>
        <taxon>Saprolegniomycetes</taxon>
        <taxon>Saprolegniales</taxon>
        <taxon>Verrucalvaceae</taxon>
        <taxon>Aphanomyces</taxon>
    </lineage>
</organism>
<feature type="region of interest" description="Disordered" evidence="1">
    <location>
        <begin position="286"/>
        <end position="337"/>
    </location>
</feature>
<keyword evidence="4" id="KW-1185">Reference proteome</keyword>
<evidence type="ECO:0000313" key="4">
    <source>
        <dbReference type="Proteomes" id="UP000332933"/>
    </source>
</evidence>
<accession>A0A485KF74</accession>
<dbReference type="Proteomes" id="UP000332933">
    <property type="component" value="Unassembled WGS sequence"/>
</dbReference>
<protein>
    <submittedName>
        <fullName evidence="3">Aste57867_6917 protein</fullName>
    </submittedName>
</protein>
<name>A0A485KF74_9STRA</name>
<dbReference type="AlphaFoldDB" id="A0A485KF74"/>
<feature type="compositionally biased region" description="Polar residues" evidence="1">
    <location>
        <begin position="184"/>
        <end position="214"/>
    </location>
</feature>
<reference evidence="3 4" key="1">
    <citation type="submission" date="2019-03" db="EMBL/GenBank/DDBJ databases">
        <authorList>
            <person name="Gaulin E."/>
            <person name="Dumas B."/>
        </authorList>
    </citation>
    <scope>NUCLEOTIDE SEQUENCE [LARGE SCALE GENOMIC DNA]</scope>
    <source>
        <strain evidence="3">CBS 568.67</strain>
    </source>
</reference>
<feature type="region of interest" description="Disordered" evidence="1">
    <location>
        <begin position="166"/>
        <end position="223"/>
    </location>
</feature>
<dbReference type="OrthoDB" id="78873at2759"/>
<evidence type="ECO:0000313" key="2">
    <source>
        <dbReference type="EMBL" id="KAF0705810.1"/>
    </source>
</evidence>
<proteinExistence type="predicted"/>
<dbReference type="EMBL" id="VJMH01003488">
    <property type="protein sequence ID" value="KAF0705810.1"/>
    <property type="molecule type" value="Genomic_DNA"/>
</dbReference>
<reference evidence="2" key="2">
    <citation type="submission" date="2019-06" db="EMBL/GenBank/DDBJ databases">
        <title>Genomics analysis of Aphanomyces spp. identifies a new class of oomycete effector associated with host adaptation.</title>
        <authorList>
            <person name="Gaulin E."/>
        </authorList>
    </citation>
    <scope>NUCLEOTIDE SEQUENCE</scope>
    <source>
        <strain evidence="2">CBS 578.67</strain>
    </source>
</reference>
<feature type="compositionally biased region" description="Basic residues" evidence="1">
    <location>
        <begin position="310"/>
        <end position="321"/>
    </location>
</feature>
<sequence>MQTAPQRPRAIYTTSAMPSTMLAPTELLFCAGTSSTMEPKKARAPVSSFPFKKHAHLDCRADGTKAKPTTSPRTEDDVDKLVDVLRQSLHLAQQKVTPFTTTHGSSLKRRVYLSPRERVHNSVLRHNMSVSGMPTTSLKPAPSESFERLPSISKPIITSKVTTDLGDVTPEADESCNAVDETDSTQNPSLMHSMSVDQILSPRASNDNNHMLSSDNDRSKSCTNLDKIRDLPFNGFHIEIEEPEVVDPLPPSPMGPWHTFDDDAAFNSNQSSHACSPRTRLLCLSASDPPGSNNAPPPPLVHNSTTPFTTRRKRSQRKRSTARLVSSSSSTAEMGEL</sequence>
<evidence type="ECO:0000313" key="3">
    <source>
        <dbReference type="EMBL" id="VFT83869.1"/>
    </source>
</evidence>
<dbReference type="EMBL" id="CAADRA010003500">
    <property type="protein sequence ID" value="VFT83869.1"/>
    <property type="molecule type" value="Genomic_DNA"/>
</dbReference>
<evidence type="ECO:0000256" key="1">
    <source>
        <dbReference type="SAM" id="MobiDB-lite"/>
    </source>
</evidence>